<sequence>MKKLGFPSIKSLDQFKSLSGSAKSFAFSSRPSSDSTSSGSFASIKLTAEKLVKEQASVKTDLEMTKSKLKKSTEDICVLEEKLQNAFNENAKLKVKQKEDEKLWKGLESKFSSTKTLCDQLTDTLQHLAGQVQDAEKDKEAFEDKLSTSTKAIDCLKQQMDGLSLKLGSAEATIRNREKELQELKILRDETDKFYREEECKTANLIEEKDSMIKKFEATVSSYRLETESLNSKLGHVHLELAKKEDEIKLMLITQEKLENEKSGLQTGNDDLAEKLVSSQEKIKNLEGFVHMLAAQLVELDKQSSTFMENFNQLNYLHDSGFMLVRQERDLATKWAQKQYDQLHDKLLCITSEKDASLLVNQELNNKMIDLQKAQESIMAQLSEERCLTGEKIQRLESEAEALVSKKSETELLVSKLEKEIDILSESSRSSEKKTQDLSLKFLSLEVEHKDNMEKLQAEMQKKEEDVAHFQQECEKHELHVVSLEKHVGQLQNIFEEKEQLIVQCKDRDKKLEDQIIENQALLTAAESKLAEAKKQYDLMLESKQLELSRHLKEISQRNDQAINDIRRKYEVEKLEIVNAEKEKADKAIGEMERKCDQKLSECKEEAKQQLMHIQEEQAALVISIRQDHDRKEMSLKADHNDELRRIQLQAENELREKTTSLRNEHEVQMKALRCQHEDESKNLQEELDLQKSKEDRQRALLQLQWKVMSDKPKEDPEVNSRKDYSISSIKMRDPDVGRRRSQHVPARADNGEKDSPLLGATQTPMSKLLQNVNTGSVISIPKHHKKVTHHEYEVETSNGRTITKRRKTRSTVMFEVLANHVEAPYSLHLYTQAMFACKIGE</sequence>
<feature type="coiled-coil region" evidence="2">
    <location>
        <begin position="361"/>
        <end position="480"/>
    </location>
</feature>
<feature type="compositionally biased region" description="Basic and acidic residues" evidence="3">
    <location>
        <begin position="712"/>
        <end position="739"/>
    </location>
</feature>
<evidence type="ECO:0000313" key="4">
    <source>
        <dbReference type="EMBL" id="TXG52801.1"/>
    </source>
</evidence>
<reference evidence="5" key="1">
    <citation type="journal article" date="2019" name="Gigascience">
        <title>De novo genome assembly of the endangered Acer yangbiense, a plant species with extremely small populations endemic to Yunnan Province, China.</title>
        <authorList>
            <person name="Yang J."/>
            <person name="Wariss H.M."/>
            <person name="Tao L."/>
            <person name="Zhang R."/>
            <person name="Yun Q."/>
            <person name="Hollingsworth P."/>
            <person name="Dao Z."/>
            <person name="Luo G."/>
            <person name="Guo H."/>
            <person name="Ma Y."/>
            <person name="Sun W."/>
        </authorList>
    </citation>
    <scope>NUCLEOTIDE SEQUENCE [LARGE SCALE GENOMIC DNA]</scope>
    <source>
        <strain evidence="5">cv. Malutang</strain>
    </source>
</reference>
<evidence type="ECO:0008006" key="6">
    <source>
        <dbReference type="Google" id="ProtNLM"/>
    </source>
</evidence>
<feature type="coiled-coil region" evidence="2">
    <location>
        <begin position="516"/>
        <end position="602"/>
    </location>
</feature>
<feature type="region of interest" description="Disordered" evidence="3">
    <location>
        <begin position="712"/>
        <end position="757"/>
    </location>
</feature>
<evidence type="ECO:0000256" key="2">
    <source>
        <dbReference type="SAM" id="Coils"/>
    </source>
</evidence>
<dbReference type="PANTHER" id="PTHR23160">
    <property type="entry name" value="SYNAPTONEMAL COMPLEX PROTEIN-RELATED"/>
    <property type="match status" value="1"/>
</dbReference>
<proteinExistence type="predicted"/>
<comment type="caution">
    <text evidence="4">The sequence shown here is derived from an EMBL/GenBank/DDBJ whole genome shotgun (WGS) entry which is preliminary data.</text>
</comment>
<feature type="coiled-coil region" evidence="2">
    <location>
        <begin position="637"/>
        <end position="683"/>
    </location>
</feature>
<accession>A0A5C7H772</accession>
<dbReference type="OrthoDB" id="783434at2759"/>
<evidence type="ECO:0000256" key="1">
    <source>
        <dbReference type="ARBA" id="ARBA00023054"/>
    </source>
</evidence>
<keyword evidence="5" id="KW-1185">Reference proteome</keyword>
<dbReference type="EMBL" id="VAHF01000010">
    <property type="protein sequence ID" value="TXG52801.1"/>
    <property type="molecule type" value="Genomic_DNA"/>
</dbReference>
<feature type="coiled-coil region" evidence="2">
    <location>
        <begin position="118"/>
        <end position="190"/>
    </location>
</feature>
<dbReference type="AlphaFoldDB" id="A0A5C7H772"/>
<dbReference type="PANTHER" id="PTHR23160:SF3">
    <property type="entry name" value="SYNAPTONEMAL COMPLEX PROTEIN 1-RELATED"/>
    <property type="match status" value="1"/>
</dbReference>
<name>A0A5C7H772_9ROSI</name>
<protein>
    <recommendedName>
        <fullName evidence="6">Synaptonemal complex protein 1</fullName>
    </recommendedName>
</protein>
<evidence type="ECO:0000313" key="5">
    <source>
        <dbReference type="Proteomes" id="UP000323000"/>
    </source>
</evidence>
<gene>
    <name evidence="4" type="ORF">EZV62_021970</name>
</gene>
<dbReference type="Proteomes" id="UP000323000">
    <property type="component" value="Chromosome 10"/>
</dbReference>
<organism evidence="4 5">
    <name type="scientific">Acer yangbiense</name>
    <dbReference type="NCBI Taxonomy" id="1000413"/>
    <lineage>
        <taxon>Eukaryota</taxon>
        <taxon>Viridiplantae</taxon>
        <taxon>Streptophyta</taxon>
        <taxon>Embryophyta</taxon>
        <taxon>Tracheophyta</taxon>
        <taxon>Spermatophyta</taxon>
        <taxon>Magnoliopsida</taxon>
        <taxon>eudicotyledons</taxon>
        <taxon>Gunneridae</taxon>
        <taxon>Pentapetalae</taxon>
        <taxon>rosids</taxon>
        <taxon>malvids</taxon>
        <taxon>Sapindales</taxon>
        <taxon>Sapindaceae</taxon>
        <taxon>Hippocastanoideae</taxon>
        <taxon>Acereae</taxon>
        <taxon>Acer</taxon>
    </lineage>
</organism>
<evidence type="ECO:0000256" key="3">
    <source>
        <dbReference type="SAM" id="MobiDB-lite"/>
    </source>
</evidence>
<dbReference type="SUPFAM" id="SSF57997">
    <property type="entry name" value="Tropomyosin"/>
    <property type="match status" value="1"/>
</dbReference>
<keyword evidence="1 2" id="KW-0175">Coiled coil</keyword>
<feature type="coiled-coil region" evidence="2">
    <location>
        <begin position="241"/>
        <end position="275"/>
    </location>
</feature>
<dbReference type="GO" id="GO:0007131">
    <property type="term" value="P:reciprocal meiotic recombination"/>
    <property type="evidence" value="ECO:0007669"/>
    <property type="project" value="TreeGrafter"/>
</dbReference>